<dbReference type="EMBL" id="LAZR01002567">
    <property type="protein sequence ID" value="KKN28406.1"/>
    <property type="molecule type" value="Genomic_DNA"/>
</dbReference>
<dbReference type="InterPro" id="IPR029057">
    <property type="entry name" value="PRTase-like"/>
</dbReference>
<name>A0A0F9RTU6_9ZZZZ</name>
<dbReference type="InterPro" id="IPR000836">
    <property type="entry name" value="PRTase_dom"/>
</dbReference>
<comment type="caution">
    <text evidence="1">The sequence shown here is derived from an EMBL/GenBank/DDBJ whole genome shotgun (WGS) entry which is preliminary data.</text>
</comment>
<protein>
    <recommendedName>
        <fullName evidence="2">Phosphoribosyltransferase domain-containing protein</fullName>
    </recommendedName>
</protein>
<proteinExistence type="predicted"/>
<dbReference type="SUPFAM" id="SSF53271">
    <property type="entry name" value="PRTase-like"/>
    <property type="match status" value="1"/>
</dbReference>
<accession>A0A0F9RTU6</accession>
<gene>
    <name evidence="1" type="ORF">LCGC14_0854610</name>
</gene>
<organism evidence="1">
    <name type="scientific">marine sediment metagenome</name>
    <dbReference type="NCBI Taxonomy" id="412755"/>
    <lineage>
        <taxon>unclassified sequences</taxon>
        <taxon>metagenomes</taxon>
        <taxon>ecological metagenomes</taxon>
    </lineage>
</organism>
<dbReference type="CDD" id="cd06223">
    <property type="entry name" value="PRTases_typeI"/>
    <property type="match status" value="1"/>
</dbReference>
<reference evidence="1" key="1">
    <citation type="journal article" date="2015" name="Nature">
        <title>Complex archaea that bridge the gap between prokaryotes and eukaryotes.</title>
        <authorList>
            <person name="Spang A."/>
            <person name="Saw J.H."/>
            <person name="Jorgensen S.L."/>
            <person name="Zaremba-Niedzwiedzka K."/>
            <person name="Martijn J."/>
            <person name="Lind A.E."/>
            <person name="van Eijk R."/>
            <person name="Schleper C."/>
            <person name="Guy L."/>
            <person name="Ettema T.J."/>
        </authorList>
    </citation>
    <scope>NUCLEOTIDE SEQUENCE</scope>
</reference>
<evidence type="ECO:0000313" key="1">
    <source>
        <dbReference type="EMBL" id="KKN28406.1"/>
    </source>
</evidence>
<dbReference type="AlphaFoldDB" id="A0A0F9RTU6"/>
<dbReference type="Gene3D" id="3.40.50.2020">
    <property type="match status" value="1"/>
</dbReference>
<sequence>MSDIRIVRSEKDSIIVFKSVLGNEIPLYEFPPLLTPRCEICQAPTSLKYCRYHKSLEMNGFPRLIKSIDILGYYSTDFEGNPKNPLTKLIQKVKKEYIEEEIINIFTKVIKFRIKERVLDFNLITYVPSREKHLSLKKISLEVSRDYKLKLIPSEEFIILKNIGLTRDISDYYKRKEFVNEKFKKKDSIETDLNISGKLLIIDDIINTGWTVSKIASILKEIFPNLSTIEVFCLGKVLPKGKILNSNLTFK</sequence>
<evidence type="ECO:0008006" key="2">
    <source>
        <dbReference type="Google" id="ProtNLM"/>
    </source>
</evidence>